<dbReference type="Proteomes" id="UP001164632">
    <property type="component" value="Chromosome"/>
</dbReference>
<accession>A0AA47E080</accession>
<reference evidence="2" key="1">
    <citation type="submission" date="2022-11" db="EMBL/GenBank/DDBJ databases">
        <title>Genomic of Pseudomonas TF18.</title>
        <authorList>
            <person name="Liu T."/>
        </authorList>
    </citation>
    <scope>NUCLEOTIDE SEQUENCE</scope>
    <source>
        <strain evidence="2">TF18</strain>
    </source>
</reference>
<dbReference type="Gene3D" id="3.40.50.1110">
    <property type="entry name" value="SGNH hydrolase"/>
    <property type="match status" value="1"/>
</dbReference>
<dbReference type="PANTHER" id="PTHR30383">
    <property type="entry name" value="THIOESTERASE 1/PROTEASE 1/LYSOPHOSPHOLIPASE L1"/>
    <property type="match status" value="1"/>
</dbReference>
<evidence type="ECO:0000313" key="2">
    <source>
        <dbReference type="EMBL" id="WAE51473.1"/>
    </source>
</evidence>
<name>A0AA47E080_9GAMM</name>
<dbReference type="SUPFAM" id="SSF52266">
    <property type="entry name" value="SGNH hydrolase"/>
    <property type="match status" value="1"/>
</dbReference>
<evidence type="ECO:0000259" key="1">
    <source>
        <dbReference type="Pfam" id="PF13472"/>
    </source>
</evidence>
<dbReference type="InterPro" id="IPR013830">
    <property type="entry name" value="SGNH_hydro"/>
</dbReference>
<dbReference type="GO" id="GO:0004622">
    <property type="term" value="F:phosphatidylcholine lysophospholipase activity"/>
    <property type="evidence" value="ECO:0007669"/>
    <property type="project" value="TreeGrafter"/>
</dbReference>
<dbReference type="InterPro" id="IPR051532">
    <property type="entry name" value="Ester_Hydrolysis_Enzymes"/>
</dbReference>
<gene>
    <name evidence="2" type="ORF">OSV15_17600</name>
</gene>
<dbReference type="AlphaFoldDB" id="A0AA47E080"/>
<feature type="domain" description="SGNH hydrolase-type esterase" evidence="1">
    <location>
        <begin position="49"/>
        <end position="218"/>
    </location>
</feature>
<sequence>MIEILSKITLGPLLLAQGLYTRCVTPKLPEPTGERAGLSGAGPRLRLLILGDSAAAGVGVASQDDALAGKLAARLSGEFAVSWRLLAQSGLDTQEVVQLLERSVAERFDAVLVSVGVNDVTGSVSAKAWMVSMERLVDLLQWKFEARQVVLSRIPPMHAFPALPQPLRWYLGQRAERFNGHLAELARRRTGTVLLDTEFPLLGELMAQDGFHPGPSIYSMWADDVAALLRAWLPSGKPCGGQQQ</sequence>
<dbReference type="RefSeq" id="WP_267930974.1">
    <property type="nucleotide sequence ID" value="NZ_CP113257.1"/>
</dbReference>
<dbReference type="PANTHER" id="PTHR30383:SF24">
    <property type="entry name" value="THIOESTERASE 1_PROTEASE 1_LYSOPHOSPHOLIPASE L1"/>
    <property type="match status" value="1"/>
</dbReference>
<dbReference type="CDD" id="cd01836">
    <property type="entry name" value="FeeA_FeeB_like"/>
    <property type="match status" value="1"/>
</dbReference>
<dbReference type="Pfam" id="PF13472">
    <property type="entry name" value="Lipase_GDSL_2"/>
    <property type="match status" value="1"/>
</dbReference>
<evidence type="ECO:0000313" key="3">
    <source>
        <dbReference type="Proteomes" id="UP001164632"/>
    </source>
</evidence>
<protein>
    <submittedName>
        <fullName evidence="2">SGNH/GDSL hydrolase family protein</fullName>
    </submittedName>
</protein>
<organism evidence="2 3">
    <name type="scientific">Stutzerimonas frequens</name>
    <dbReference type="NCBI Taxonomy" id="2968969"/>
    <lineage>
        <taxon>Bacteria</taxon>
        <taxon>Pseudomonadati</taxon>
        <taxon>Pseudomonadota</taxon>
        <taxon>Gammaproteobacteria</taxon>
        <taxon>Pseudomonadales</taxon>
        <taxon>Pseudomonadaceae</taxon>
        <taxon>Stutzerimonas</taxon>
    </lineage>
</organism>
<proteinExistence type="predicted"/>
<dbReference type="EMBL" id="CP113257">
    <property type="protein sequence ID" value="WAE51473.1"/>
    <property type="molecule type" value="Genomic_DNA"/>
</dbReference>
<keyword evidence="2" id="KW-0378">Hydrolase</keyword>
<dbReference type="InterPro" id="IPR036514">
    <property type="entry name" value="SGNH_hydro_sf"/>
</dbReference>